<accession>A0A834LIW4</accession>
<evidence type="ECO:0000256" key="1">
    <source>
        <dbReference type="SAM" id="MobiDB-lite"/>
    </source>
</evidence>
<gene>
    <name evidence="2" type="ORF">RHSIM_Rhsim06G0105400</name>
</gene>
<proteinExistence type="predicted"/>
<feature type="compositionally biased region" description="Low complexity" evidence="1">
    <location>
        <begin position="67"/>
        <end position="77"/>
    </location>
</feature>
<evidence type="ECO:0000313" key="2">
    <source>
        <dbReference type="EMBL" id="KAF7141327.1"/>
    </source>
</evidence>
<name>A0A834LIW4_RHOSS</name>
<organism evidence="2 3">
    <name type="scientific">Rhododendron simsii</name>
    <name type="common">Sims's rhododendron</name>
    <dbReference type="NCBI Taxonomy" id="118357"/>
    <lineage>
        <taxon>Eukaryota</taxon>
        <taxon>Viridiplantae</taxon>
        <taxon>Streptophyta</taxon>
        <taxon>Embryophyta</taxon>
        <taxon>Tracheophyta</taxon>
        <taxon>Spermatophyta</taxon>
        <taxon>Magnoliopsida</taxon>
        <taxon>eudicotyledons</taxon>
        <taxon>Gunneridae</taxon>
        <taxon>Pentapetalae</taxon>
        <taxon>asterids</taxon>
        <taxon>Ericales</taxon>
        <taxon>Ericaceae</taxon>
        <taxon>Ericoideae</taxon>
        <taxon>Rhodoreae</taxon>
        <taxon>Rhododendron</taxon>
    </lineage>
</organism>
<comment type="caution">
    <text evidence="2">The sequence shown here is derived from an EMBL/GenBank/DDBJ whole genome shotgun (WGS) entry which is preliminary data.</text>
</comment>
<feature type="compositionally biased region" description="Basic and acidic residues" evidence="1">
    <location>
        <begin position="11"/>
        <end position="24"/>
    </location>
</feature>
<feature type="region of interest" description="Disordered" evidence="1">
    <location>
        <begin position="48"/>
        <end position="77"/>
    </location>
</feature>
<dbReference type="EMBL" id="WJXA01000006">
    <property type="protein sequence ID" value="KAF7141327.1"/>
    <property type="molecule type" value="Genomic_DNA"/>
</dbReference>
<evidence type="ECO:0000313" key="3">
    <source>
        <dbReference type="Proteomes" id="UP000626092"/>
    </source>
</evidence>
<reference evidence="2" key="1">
    <citation type="submission" date="2019-11" db="EMBL/GenBank/DDBJ databases">
        <authorList>
            <person name="Liu Y."/>
            <person name="Hou J."/>
            <person name="Li T.-Q."/>
            <person name="Guan C.-H."/>
            <person name="Wu X."/>
            <person name="Wu H.-Z."/>
            <person name="Ling F."/>
            <person name="Zhang R."/>
            <person name="Shi X.-G."/>
            <person name="Ren J.-P."/>
            <person name="Chen E.-F."/>
            <person name="Sun J.-M."/>
        </authorList>
    </citation>
    <scope>NUCLEOTIDE SEQUENCE</scope>
    <source>
        <strain evidence="2">Adult_tree_wgs_1</strain>
        <tissue evidence="2">Leaves</tissue>
    </source>
</reference>
<keyword evidence="3" id="KW-1185">Reference proteome</keyword>
<dbReference type="PANTHER" id="PTHR37237">
    <property type="entry name" value="OS02G0567000 PROTEIN"/>
    <property type="match status" value="1"/>
</dbReference>
<feature type="region of interest" description="Disordered" evidence="1">
    <location>
        <begin position="1"/>
        <end position="25"/>
    </location>
</feature>
<feature type="compositionally biased region" description="Pro residues" evidence="1">
    <location>
        <begin position="56"/>
        <end position="66"/>
    </location>
</feature>
<sequence>MSVLQPGKSSFTREREREREREMRGIGGPLLCIGDLLSDVGECDGGDHYHHLKVDSPPPSPAPSPSTPSSSSLPSLNLNLQSSDLTKLFQEKYDHLNKALAGTDHSWTTLTLELCTALETASKLVHSTNSLVRLLLEKVEKLEGVVKRGDSAIAAAKAIHNSLTPGVGSVSSRNIEQPRL</sequence>
<dbReference type="AlphaFoldDB" id="A0A834LIW4"/>
<dbReference type="OrthoDB" id="1629067at2759"/>
<protein>
    <submittedName>
        <fullName evidence="2">Uncharacterized protein</fullName>
    </submittedName>
</protein>
<dbReference type="Proteomes" id="UP000626092">
    <property type="component" value="Unassembled WGS sequence"/>
</dbReference>
<dbReference type="PANTHER" id="PTHR37237:SF1">
    <property type="entry name" value="OS02G0567000 PROTEIN"/>
    <property type="match status" value="1"/>
</dbReference>